<dbReference type="Gene3D" id="2.130.10.30">
    <property type="entry name" value="Regulator of chromosome condensation 1/beta-lactamase-inhibitor protein II"/>
    <property type="match status" value="1"/>
</dbReference>
<dbReference type="EMBL" id="JAOAOG010000131">
    <property type="protein sequence ID" value="KAJ6246777.1"/>
    <property type="molecule type" value="Genomic_DNA"/>
</dbReference>
<feature type="repeat" description="RCC1" evidence="1">
    <location>
        <begin position="216"/>
        <end position="271"/>
    </location>
</feature>
<feature type="compositionally biased region" description="Low complexity" evidence="2">
    <location>
        <begin position="695"/>
        <end position="707"/>
    </location>
</feature>
<feature type="compositionally biased region" description="Basic residues" evidence="2">
    <location>
        <begin position="622"/>
        <end position="646"/>
    </location>
</feature>
<evidence type="ECO:0000256" key="2">
    <source>
        <dbReference type="SAM" id="MobiDB-lite"/>
    </source>
</evidence>
<feature type="compositionally biased region" description="Low complexity" evidence="2">
    <location>
        <begin position="754"/>
        <end position="772"/>
    </location>
</feature>
<evidence type="ECO:0000313" key="3">
    <source>
        <dbReference type="EMBL" id="KAJ6246777.1"/>
    </source>
</evidence>
<feature type="region of interest" description="Disordered" evidence="2">
    <location>
        <begin position="568"/>
        <end position="672"/>
    </location>
</feature>
<dbReference type="Proteomes" id="UP001150062">
    <property type="component" value="Unassembled WGS sequence"/>
</dbReference>
<gene>
    <name evidence="3" type="ORF">M0813_02030</name>
</gene>
<sequence>MAYEYQKGYFRKCEQNFKKIGTNLRTELYLKESIFENLNLKFTSKYWGEEALDQPYETLPNCYGKIIKIQSGYQHYILKTQKGRLYRFGKSVWETRPSRNNLMGYQYLQINYFQNHRLLVKKIYCGYYSSYFLCSNQDLYYCCNINFRRERSEIEKDLSLLNKEFSQSSKQSEVLLEYNKSDRKLNFVLCEQDVEQCWVNQFVPNFFFVKSLSDDNNLYAMGDNQSYQLAIGLAQIHDTIKYEPVKVPFIDSNEIVDMALSSSYTVIVLKKKSQDKHRVFFAGFEKKFFTTFKEAKELTFLKIVKIVSSKNLSIAKSRNNDFWIFDNRIIKKIPNTNYLAQKKYCFKNFRKFEFNKYPIHSNIKISAGIENKFFFYLKSYNDQDLIDDLLKLLISGLCADLTICDGIKVHKIFVETRLKCKSEMIIDKLKKYKKQTIRNFLKYVYTGKIFNEKYYAIIMRILKKFKLSDLSIKSLKEDLVSLYYDESSIDFNILIKNKTNLNTGTENNNKSSNTNTNKKNNNDDEKNKHNNNKNNTNNNHNNNKSLTINQENVLNNNENDREGEFIKKFNPQSNILNKKSNNQNRKNQNEKNQIKNKNKSLHNFPDGKMKNDNFFESLIKNKNNKKKNNNQKKNKHENRNRNHKSKNNYNTTNNKNKKKTNNNKIPEQSKNNLKNKNCFEILINNKKNIKKNNNQKKNNQKSLIKINNNKKKQAKNNPNYNYNNTKKKKKKKKKKNNVKKLNNNKKNNNDKNNKANNNNNITKKCNSNNKNNNNDEKNKHNKNTNKNKNNTNNNQNNNRGKNDYYYNNNNTTNKNKNDKNNNKNNKAISSRNDNNNNQNNNSKNMECDNNNKNNDRDEKNKHNNNDDDQKNKNKNKNSNNNKGCSGISSFNDNNNNQNNNSKNMECDNNKKNNDRDEKNKRKNNLHIKRIIIIIIKL</sequence>
<evidence type="ECO:0000313" key="4">
    <source>
        <dbReference type="Proteomes" id="UP001150062"/>
    </source>
</evidence>
<feature type="compositionally biased region" description="Low complexity" evidence="2">
    <location>
        <begin position="505"/>
        <end position="519"/>
    </location>
</feature>
<feature type="compositionally biased region" description="Low complexity" evidence="2">
    <location>
        <begin position="786"/>
        <end position="814"/>
    </location>
</feature>
<dbReference type="Pfam" id="PF00415">
    <property type="entry name" value="RCC1"/>
    <property type="match status" value="1"/>
</dbReference>
<evidence type="ECO:0000256" key="1">
    <source>
        <dbReference type="PROSITE-ProRule" id="PRU00235"/>
    </source>
</evidence>
<dbReference type="InterPro" id="IPR009091">
    <property type="entry name" value="RCC1/BLIP-II"/>
</dbReference>
<dbReference type="PROSITE" id="PS50012">
    <property type="entry name" value="RCC1_3"/>
    <property type="match status" value="1"/>
</dbReference>
<protein>
    <submittedName>
        <fullName evidence="3">Retinitis pigmentosa gtpase regulator a-related</fullName>
    </submittedName>
</protein>
<accession>A0ABQ8YQI1</accession>
<organism evidence="3 4">
    <name type="scientific">Anaeramoeba flamelloides</name>
    <dbReference type="NCBI Taxonomy" id="1746091"/>
    <lineage>
        <taxon>Eukaryota</taxon>
        <taxon>Metamonada</taxon>
        <taxon>Anaeramoebidae</taxon>
        <taxon>Anaeramoeba</taxon>
    </lineage>
</organism>
<feature type="compositionally biased region" description="Low complexity" evidence="2">
    <location>
        <begin position="577"/>
        <end position="586"/>
    </location>
</feature>
<feature type="compositionally biased region" description="Low complexity" evidence="2">
    <location>
        <begin position="891"/>
        <end position="903"/>
    </location>
</feature>
<name>A0ABQ8YQI1_9EUKA</name>
<feature type="compositionally biased region" description="Basic residues" evidence="2">
    <location>
        <begin position="725"/>
        <end position="738"/>
    </location>
</feature>
<keyword evidence="4" id="KW-1185">Reference proteome</keyword>
<proteinExistence type="predicted"/>
<feature type="compositionally biased region" description="Low complexity" evidence="2">
    <location>
        <begin position="715"/>
        <end position="724"/>
    </location>
</feature>
<reference evidence="3" key="1">
    <citation type="submission" date="2022-08" db="EMBL/GenBank/DDBJ databases">
        <title>Novel sulfate-reducing endosymbionts in the free-living metamonad Anaeramoeba.</title>
        <authorList>
            <person name="Jerlstrom-Hultqvist J."/>
            <person name="Cepicka I."/>
            <person name="Gallot-Lavallee L."/>
            <person name="Salas-Leiva D."/>
            <person name="Curtis B.A."/>
            <person name="Zahonova K."/>
            <person name="Pipaliya S."/>
            <person name="Dacks J."/>
            <person name="Roger A.J."/>
        </authorList>
    </citation>
    <scope>NUCLEOTIDE SEQUENCE</scope>
    <source>
        <strain evidence="3">Schooner1</strain>
    </source>
</reference>
<feature type="compositionally biased region" description="Basic and acidic residues" evidence="2">
    <location>
        <begin position="853"/>
        <end position="871"/>
    </location>
</feature>
<dbReference type="SUPFAM" id="SSF50985">
    <property type="entry name" value="RCC1/BLIP-II"/>
    <property type="match status" value="1"/>
</dbReference>
<feature type="compositionally biased region" description="Low complexity" evidence="2">
    <location>
        <begin position="822"/>
        <end position="852"/>
    </location>
</feature>
<feature type="region of interest" description="Disordered" evidence="2">
    <location>
        <begin position="688"/>
        <end position="921"/>
    </location>
</feature>
<feature type="compositionally biased region" description="Low complexity" evidence="2">
    <location>
        <begin position="532"/>
        <end position="545"/>
    </location>
</feature>
<comment type="caution">
    <text evidence="3">The sequence shown here is derived from an EMBL/GenBank/DDBJ whole genome shotgun (WGS) entry which is preliminary data.</text>
</comment>
<feature type="region of interest" description="Disordered" evidence="2">
    <location>
        <begin position="500"/>
        <end position="545"/>
    </location>
</feature>
<feature type="compositionally biased region" description="Basic and acidic residues" evidence="2">
    <location>
        <begin position="904"/>
        <end position="919"/>
    </location>
</feature>
<dbReference type="InterPro" id="IPR000408">
    <property type="entry name" value="Reg_chr_condens"/>
</dbReference>